<gene>
    <name evidence="2" type="ORF">ElyMa_005881900</name>
</gene>
<accession>A0AAV4G2H4</accession>
<dbReference type="Proteomes" id="UP000762676">
    <property type="component" value="Unassembled WGS sequence"/>
</dbReference>
<reference evidence="2 3" key="1">
    <citation type="journal article" date="2021" name="Elife">
        <title>Chloroplast acquisition without the gene transfer in kleptoplastic sea slugs, Plakobranchus ocellatus.</title>
        <authorList>
            <person name="Maeda T."/>
            <person name="Takahashi S."/>
            <person name="Yoshida T."/>
            <person name="Shimamura S."/>
            <person name="Takaki Y."/>
            <person name="Nagai Y."/>
            <person name="Toyoda A."/>
            <person name="Suzuki Y."/>
            <person name="Arimoto A."/>
            <person name="Ishii H."/>
            <person name="Satoh N."/>
            <person name="Nishiyama T."/>
            <person name="Hasebe M."/>
            <person name="Maruyama T."/>
            <person name="Minagawa J."/>
            <person name="Obokata J."/>
            <person name="Shigenobu S."/>
        </authorList>
    </citation>
    <scope>NUCLEOTIDE SEQUENCE [LARGE SCALE GENOMIC DNA]</scope>
</reference>
<comment type="caution">
    <text evidence="2">The sequence shown here is derived from an EMBL/GenBank/DDBJ whole genome shotgun (WGS) entry which is preliminary data.</text>
</comment>
<name>A0AAV4G2H4_9GAST</name>
<evidence type="ECO:0000313" key="3">
    <source>
        <dbReference type="Proteomes" id="UP000762676"/>
    </source>
</evidence>
<dbReference type="EMBL" id="BMAT01011808">
    <property type="protein sequence ID" value="GFR79682.1"/>
    <property type="molecule type" value="Genomic_DNA"/>
</dbReference>
<evidence type="ECO:0000256" key="1">
    <source>
        <dbReference type="SAM" id="MobiDB-lite"/>
    </source>
</evidence>
<sequence length="136" mass="15420">MEEQFNDGSSGIEKKNDKRSQKTAQSQCREARQAVSLEVSLWHDQGKRHEEKSALSLATRMKRTARKHTDMKRFRPFTTLSMKVYPGCQTRRDWERWVGNLGETRPSLGFGGPISLDEAGGRGRRVAQSILLSGRG</sequence>
<organism evidence="2 3">
    <name type="scientific">Elysia marginata</name>
    <dbReference type="NCBI Taxonomy" id="1093978"/>
    <lineage>
        <taxon>Eukaryota</taxon>
        <taxon>Metazoa</taxon>
        <taxon>Spiralia</taxon>
        <taxon>Lophotrochozoa</taxon>
        <taxon>Mollusca</taxon>
        <taxon>Gastropoda</taxon>
        <taxon>Heterobranchia</taxon>
        <taxon>Euthyneura</taxon>
        <taxon>Panpulmonata</taxon>
        <taxon>Sacoglossa</taxon>
        <taxon>Placobranchoidea</taxon>
        <taxon>Plakobranchidae</taxon>
        <taxon>Elysia</taxon>
    </lineage>
</organism>
<evidence type="ECO:0000313" key="2">
    <source>
        <dbReference type="EMBL" id="GFR79682.1"/>
    </source>
</evidence>
<dbReference type="AlphaFoldDB" id="A0AAV4G2H4"/>
<keyword evidence="3" id="KW-1185">Reference proteome</keyword>
<feature type="region of interest" description="Disordered" evidence="1">
    <location>
        <begin position="1"/>
        <end position="30"/>
    </location>
</feature>
<proteinExistence type="predicted"/>
<protein>
    <submittedName>
        <fullName evidence="2">Uncharacterized protein</fullName>
    </submittedName>
</protein>